<proteinExistence type="predicted"/>
<evidence type="ECO:0000313" key="1">
    <source>
        <dbReference type="EMBL" id="GAF94449.1"/>
    </source>
</evidence>
<sequence length="115" mass="12422">ITWTSDAAEFVTMGNPTEYTASNGTYTITTTDGTEVTTTDQINFTGYVSSSPSAFSGANWDMQGAGIAIPAVLKVCQVCGIEDVVVFCDECKNVMNWARKKWAEAAMKELEDDLS</sequence>
<protein>
    <submittedName>
        <fullName evidence="1">Uncharacterized protein</fullName>
    </submittedName>
</protein>
<feature type="non-terminal residue" evidence="1">
    <location>
        <position position="1"/>
    </location>
</feature>
<dbReference type="AlphaFoldDB" id="X0TMK9"/>
<gene>
    <name evidence="1" type="ORF">S01H1_19465</name>
</gene>
<reference evidence="1" key="1">
    <citation type="journal article" date="2014" name="Front. Microbiol.">
        <title>High frequency of phylogenetically diverse reductive dehalogenase-homologous genes in deep subseafloor sedimentary metagenomes.</title>
        <authorList>
            <person name="Kawai M."/>
            <person name="Futagami T."/>
            <person name="Toyoda A."/>
            <person name="Takaki Y."/>
            <person name="Nishi S."/>
            <person name="Hori S."/>
            <person name="Arai W."/>
            <person name="Tsubouchi T."/>
            <person name="Morono Y."/>
            <person name="Uchiyama I."/>
            <person name="Ito T."/>
            <person name="Fujiyama A."/>
            <person name="Inagaki F."/>
            <person name="Takami H."/>
        </authorList>
    </citation>
    <scope>NUCLEOTIDE SEQUENCE</scope>
    <source>
        <strain evidence="1">Expedition CK06-06</strain>
    </source>
</reference>
<accession>X0TMK9</accession>
<organism evidence="1">
    <name type="scientific">marine sediment metagenome</name>
    <dbReference type="NCBI Taxonomy" id="412755"/>
    <lineage>
        <taxon>unclassified sequences</taxon>
        <taxon>metagenomes</taxon>
        <taxon>ecological metagenomes</taxon>
    </lineage>
</organism>
<name>X0TMK9_9ZZZZ</name>
<dbReference type="EMBL" id="BARS01010516">
    <property type="protein sequence ID" value="GAF94449.1"/>
    <property type="molecule type" value="Genomic_DNA"/>
</dbReference>
<comment type="caution">
    <text evidence="1">The sequence shown here is derived from an EMBL/GenBank/DDBJ whole genome shotgun (WGS) entry which is preliminary data.</text>
</comment>